<sequence>MDRAAQLSLVALGLIASVAALAALRDLAAPMALALVVGVVLSPLSDLWERLKLSPALGASASLVLTLAAFGTLGLMLQPLVAELVHQAPKVWADSQDLLKAFQGLLAGLMAATREVSGAVVQGTRAEAGPAPQQMVDLPAVTTGALMIAPAIAAQALTFVGTLFFFLLTRSEIYDWAARRLASPVGRGQLALRLRAAEGTVSRYFLTITLINAGLGIATAIALRALDLPGAFSWGIVAFLLNYVVYLGPAAVAVALLLAGVAAFDGAAAVFPLLAYGVLITLEGQFVTPALVGRRMALNPLLVFIALLFGLWLWGAIGGIVALPLLLWATVLQNGDALENRALAALIDPA</sequence>
<feature type="transmembrane region" description="Helical" evidence="6">
    <location>
        <begin position="255"/>
        <end position="282"/>
    </location>
</feature>
<dbReference type="InterPro" id="IPR002549">
    <property type="entry name" value="AI-2E-like"/>
</dbReference>
<name>A0A318U4A3_9RHOB</name>
<keyword evidence="4 6" id="KW-1133">Transmembrane helix</keyword>
<organism evidence="7 8">
    <name type="scientific">Rhodobacter viridis</name>
    <dbReference type="NCBI Taxonomy" id="1054202"/>
    <lineage>
        <taxon>Bacteria</taxon>
        <taxon>Pseudomonadati</taxon>
        <taxon>Pseudomonadota</taxon>
        <taxon>Alphaproteobacteria</taxon>
        <taxon>Rhodobacterales</taxon>
        <taxon>Rhodobacter group</taxon>
        <taxon>Rhodobacter</taxon>
    </lineage>
</organism>
<keyword evidence="8" id="KW-1185">Reference proteome</keyword>
<feature type="transmembrane region" description="Helical" evidence="6">
    <location>
        <begin position="30"/>
        <end position="48"/>
    </location>
</feature>
<evidence type="ECO:0000313" key="7">
    <source>
        <dbReference type="EMBL" id="PYF10536.1"/>
    </source>
</evidence>
<dbReference type="AlphaFoldDB" id="A0A318U4A3"/>
<dbReference type="GO" id="GO:0055085">
    <property type="term" value="P:transmembrane transport"/>
    <property type="evidence" value="ECO:0007669"/>
    <property type="project" value="TreeGrafter"/>
</dbReference>
<dbReference type="GO" id="GO:0016020">
    <property type="term" value="C:membrane"/>
    <property type="evidence" value="ECO:0007669"/>
    <property type="project" value="UniProtKB-SubCell"/>
</dbReference>
<evidence type="ECO:0000256" key="6">
    <source>
        <dbReference type="SAM" id="Phobius"/>
    </source>
</evidence>
<feature type="transmembrane region" description="Helical" evidence="6">
    <location>
        <begin position="55"/>
        <end position="77"/>
    </location>
</feature>
<dbReference type="EMBL" id="QJTK01000004">
    <property type="protein sequence ID" value="PYF10536.1"/>
    <property type="molecule type" value="Genomic_DNA"/>
</dbReference>
<feature type="transmembrane region" description="Helical" evidence="6">
    <location>
        <begin position="231"/>
        <end position="248"/>
    </location>
</feature>
<evidence type="ECO:0000256" key="3">
    <source>
        <dbReference type="ARBA" id="ARBA00022692"/>
    </source>
</evidence>
<evidence type="ECO:0000313" key="8">
    <source>
        <dbReference type="Proteomes" id="UP000247727"/>
    </source>
</evidence>
<keyword evidence="5 6" id="KW-0472">Membrane</keyword>
<protein>
    <submittedName>
        <fullName evidence="7">Putative PurR-regulated permease PerM</fullName>
    </submittedName>
</protein>
<evidence type="ECO:0000256" key="1">
    <source>
        <dbReference type="ARBA" id="ARBA00004141"/>
    </source>
</evidence>
<dbReference type="Pfam" id="PF01594">
    <property type="entry name" value="AI-2E_transport"/>
    <property type="match status" value="1"/>
</dbReference>
<proteinExistence type="inferred from homology"/>
<evidence type="ECO:0000256" key="4">
    <source>
        <dbReference type="ARBA" id="ARBA00022989"/>
    </source>
</evidence>
<dbReference type="RefSeq" id="WP_110805051.1">
    <property type="nucleotide sequence ID" value="NZ_QJTK01000004.1"/>
</dbReference>
<evidence type="ECO:0000256" key="2">
    <source>
        <dbReference type="ARBA" id="ARBA00009773"/>
    </source>
</evidence>
<comment type="similarity">
    <text evidence="2">Belongs to the autoinducer-2 exporter (AI-2E) (TC 2.A.86) family.</text>
</comment>
<dbReference type="PANTHER" id="PTHR21716">
    <property type="entry name" value="TRANSMEMBRANE PROTEIN"/>
    <property type="match status" value="1"/>
</dbReference>
<keyword evidence="3 6" id="KW-0812">Transmembrane</keyword>
<comment type="subcellular location">
    <subcellularLocation>
        <location evidence="1">Membrane</location>
        <topology evidence="1">Multi-pass membrane protein</topology>
    </subcellularLocation>
</comment>
<accession>A0A318U4A3</accession>
<feature type="transmembrane region" description="Helical" evidence="6">
    <location>
        <begin position="145"/>
        <end position="169"/>
    </location>
</feature>
<gene>
    <name evidence="7" type="ORF">C8J30_10414</name>
</gene>
<dbReference type="Proteomes" id="UP000247727">
    <property type="component" value="Unassembled WGS sequence"/>
</dbReference>
<evidence type="ECO:0000256" key="5">
    <source>
        <dbReference type="ARBA" id="ARBA00023136"/>
    </source>
</evidence>
<feature type="transmembrane region" description="Helical" evidence="6">
    <location>
        <begin position="204"/>
        <end position="225"/>
    </location>
</feature>
<feature type="transmembrane region" description="Helical" evidence="6">
    <location>
        <begin position="302"/>
        <end position="331"/>
    </location>
</feature>
<comment type="caution">
    <text evidence="7">The sequence shown here is derived from an EMBL/GenBank/DDBJ whole genome shotgun (WGS) entry which is preliminary data.</text>
</comment>
<dbReference type="OrthoDB" id="9799225at2"/>
<reference evidence="7 8" key="1">
    <citation type="submission" date="2018-06" db="EMBL/GenBank/DDBJ databases">
        <title>Genomic Encyclopedia of Type Strains, Phase III (KMG-III): the genomes of soil and plant-associated and newly described type strains.</title>
        <authorList>
            <person name="Whitman W."/>
        </authorList>
    </citation>
    <scope>NUCLEOTIDE SEQUENCE [LARGE SCALE GENOMIC DNA]</scope>
    <source>
        <strain evidence="7 8">JA737</strain>
    </source>
</reference>
<dbReference type="PANTHER" id="PTHR21716:SF16">
    <property type="entry name" value="BLL1467 PROTEIN"/>
    <property type="match status" value="1"/>
</dbReference>